<comment type="caution">
    <text evidence="2">The sequence shown here is derived from an EMBL/GenBank/DDBJ whole genome shotgun (WGS) entry which is preliminary data.</text>
</comment>
<feature type="transmembrane region" description="Helical" evidence="1">
    <location>
        <begin position="41"/>
        <end position="63"/>
    </location>
</feature>
<evidence type="ECO:0000313" key="3">
    <source>
        <dbReference type="Proteomes" id="UP000239724"/>
    </source>
</evidence>
<name>A0A2S6N2P1_RHOGL</name>
<keyword evidence="1" id="KW-0812">Transmembrane</keyword>
<proteinExistence type="predicted"/>
<organism evidence="2 3">
    <name type="scientific">Rhodopila globiformis</name>
    <name type="common">Rhodopseudomonas globiformis</name>
    <dbReference type="NCBI Taxonomy" id="1071"/>
    <lineage>
        <taxon>Bacteria</taxon>
        <taxon>Pseudomonadati</taxon>
        <taxon>Pseudomonadota</taxon>
        <taxon>Alphaproteobacteria</taxon>
        <taxon>Acetobacterales</taxon>
        <taxon>Acetobacteraceae</taxon>
        <taxon>Rhodopila</taxon>
    </lineage>
</organism>
<keyword evidence="3" id="KW-1185">Reference proteome</keyword>
<dbReference type="InterPro" id="IPR018666">
    <property type="entry name" value="DUF2125"/>
</dbReference>
<accession>A0A2S6N2P1</accession>
<sequence>MLCPERQCAPVEPRFRYRPSPWRPVGRKQPRFLNRGRMRRITWVILAAIAILLVAADVVYWHIASDRLRRGFLAWTDARRAEGWEVETGAVSLGGWPEATTVTVPNMHLHHSGKDFPGGLDWTSASTTLRVSLYAPTVLALSFSGPQHLRVGGAPDIVIVGDRIDGVAPLQPDAAPVYDLNARDLRVEPASGPWHVTIGLLNGHADFAPRRDAGPHDAGGAQQAIGFVLSAEAIALPAGMRWALGPNISSFSTQGLLTGPFPANDSMTAAASAWRDGGGSLTITHLAMGWGPLGLTGSATLALDDQLQPMGSGNARLVGYDETLDRLAAGGMLTKSAAIAAKAVLSLIAEGGVGDEPSVVDVPLTLQYRTLSMRQVPLLRLPELDWPPR</sequence>
<keyword evidence="1" id="KW-1133">Transmembrane helix</keyword>
<dbReference type="Pfam" id="PF09898">
    <property type="entry name" value="DUF2125"/>
    <property type="match status" value="1"/>
</dbReference>
<keyword evidence="1" id="KW-0472">Membrane</keyword>
<dbReference type="EMBL" id="NHRY01000236">
    <property type="protein sequence ID" value="PPQ28877.1"/>
    <property type="molecule type" value="Genomic_DNA"/>
</dbReference>
<reference evidence="2 3" key="1">
    <citation type="journal article" date="2018" name="Arch. Microbiol.">
        <title>New insights into the metabolic potential of the phototrophic purple bacterium Rhodopila globiformis DSM 161(T) from its draft genome sequence and evidence for a vanadium-dependent nitrogenase.</title>
        <authorList>
            <person name="Imhoff J.F."/>
            <person name="Rahn T."/>
            <person name="Kunzel S."/>
            <person name="Neulinger S.C."/>
        </authorList>
    </citation>
    <scope>NUCLEOTIDE SEQUENCE [LARGE SCALE GENOMIC DNA]</scope>
    <source>
        <strain evidence="2 3">DSM 161</strain>
    </source>
</reference>
<evidence type="ECO:0000313" key="2">
    <source>
        <dbReference type="EMBL" id="PPQ28877.1"/>
    </source>
</evidence>
<evidence type="ECO:0000256" key="1">
    <source>
        <dbReference type="SAM" id="Phobius"/>
    </source>
</evidence>
<gene>
    <name evidence="2" type="ORF">CCS01_23150</name>
</gene>
<protein>
    <recommendedName>
        <fullName evidence="4">DUF2125 domain-containing protein</fullName>
    </recommendedName>
</protein>
<dbReference type="AlphaFoldDB" id="A0A2S6N2P1"/>
<evidence type="ECO:0008006" key="4">
    <source>
        <dbReference type="Google" id="ProtNLM"/>
    </source>
</evidence>
<dbReference type="Proteomes" id="UP000239724">
    <property type="component" value="Unassembled WGS sequence"/>
</dbReference>